<dbReference type="AlphaFoldDB" id="A0A8J3QA74"/>
<evidence type="ECO:0000313" key="2">
    <source>
        <dbReference type="EMBL" id="GIH06780.1"/>
    </source>
</evidence>
<dbReference type="Proteomes" id="UP000612899">
    <property type="component" value="Unassembled WGS sequence"/>
</dbReference>
<keyword evidence="3" id="KW-1185">Reference proteome</keyword>
<protein>
    <recommendedName>
        <fullName evidence="4">(2Fe-2S)-binding protein</fullName>
    </recommendedName>
</protein>
<name>A0A8J3QA74_9ACTN</name>
<dbReference type="GO" id="GO:0051536">
    <property type="term" value="F:iron-sulfur cluster binding"/>
    <property type="evidence" value="ECO:0007669"/>
    <property type="project" value="InterPro"/>
</dbReference>
<gene>
    <name evidence="2" type="ORF">Rhe02_48470</name>
</gene>
<sequence length="67" mass="6812">MFSFEGRQIPAEGELSIAAALVRSGEPAGLFCAIGVCFGCLVSVNAGPPERGCVTVAQEGDVVSRAI</sequence>
<dbReference type="RefSeq" id="WP_203910589.1">
    <property type="nucleotide sequence ID" value="NZ_BONY01000030.1"/>
</dbReference>
<comment type="caution">
    <text evidence="2">The sequence shown here is derived from an EMBL/GenBank/DDBJ whole genome shotgun (WGS) entry which is preliminary data.</text>
</comment>
<dbReference type="GO" id="GO:0016491">
    <property type="term" value="F:oxidoreductase activity"/>
    <property type="evidence" value="ECO:0007669"/>
    <property type="project" value="UniProtKB-KW"/>
</dbReference>
<reference evidence="2" key="1">
    <citation type="submission" date="2021-01" db="EMBL/GenBank/DDBJ databases">
        <title>Whole genome shotgun sequence of Rhizocola hellebori NBRC 109834.</title>
        <authorList>
            <person name="Komaki H."/>
            <person name="Tamura T."/>
        </authorList>
    </citation>
    <scope>NUCLEOTIDE SEQUENCE</scope>
    <source>
        <strain evidence="2">NBRC 109834</strain>
    </source>
</reference>
<organism evidence="2 3">
    <name type="scientific">Rhizocola hellebori</name>
    <dbReference type="NCBI Taxonomy" id="1392758"/>
    <lineage>
        <taxon>Bacteria</taxon>
        <taxon>Bacillati</taxon>
        <taxon>Actinomycetota</taxon>
        <taxon>Actinomycetes</taxon>
        <taxon>Micromonosporales</taxon>
        <taxon>Micromonosporaceae</taxon>
        <taxon>Rhizocola</taxon>
    </lineage>
</organism>
<dbReference type="SUPFAM" id="SSF54292">
    <property type="entry name" value="2Fe-2S ferredoxin-like"/>
    <property type="match status" value="1"/>
</dbReference>
<dbReference type="Pfam" id="PF13510">
    <property type="entry name" value="Fer2_4"/>
    <property type="match status" value="1"/>
</dbReference>
<evidence type="ECO:0000313" key="3">
    <source>
        <dbReference type="Proteomes" id="UP000612899"/>
    </source>
</evidence>
<dbReference type="InterPro" id="IPR036010">
    <property type="entry name" value="2Fe-2S_ferredoxin-like_sf"/>
</dbReference>
<keyword evidence="1" id="KW-0560">Oxidoreductase</keyword>
<accession>A0A8J3QA74</accession>
<evidence type="ECO:0000256" key="1">
    <source>
        <dbReference type="ARBA" id="ARBA00023002"/>
    </source>
</evidence>
<dbReference type="EMBL" id="BONY01000030">
    <property type="protein sequence ID" value="GIH06780.1"/>
    <property type="molecule type" value="Genomic_DNA"/>
</dbReference>
<dbReference type="Gene3D" id="3.10.20.440">
    <property type="entry name" value="2Fe-2S iron-sulphur cluster binding domain, sarcosine oxidase, alpha subunit, N-terminal domain"/>
    <property type="match status" value="1"/>
</dbReference>
<evidence type="ECO:0008006" key="4">
    <source>
        <dbReference type="Google" id="ProtNLM"/>
    </source>
</evidence>
<proteinExistence type="predicted"/>
<dbReference type="InterPro" id="IPR042204">
    <property type="entry name" value="2Fe-2S-bd_N"/>
</dbReference>